<dbReference type="EMBL" id="CAJJDM010000123">
    <property type="protein sequence ID" value="CAD8103311.1"/>
    <property type="molecule type" value="Genomic_DNA"/>
</dbReference>
<dbReference type="OMA" id="KFQRVHQ"/>
<evidence type="ECO:0000256" key="3">
    <source>
        <dbReference type="ARBA" id="ARBA00023157"/>
    </source>
</evidence>
<evidence type="ECO:0000313" key="5">
    <source>
        <dbReference type="EMBL" id="CAD8103311.1"/>
    </source>
</evidence>
<keyword evidence="6" id="KW-1185">Reference proteome</keyword>
<comment type="caution">
    <text evidence="5">The sequence shown here is derived from an EMBL/GenBank/DDBJ whole genome shotgun (WGS) entry which is preliminary data.</text>
</comment>
<dbReference type="PANTHER" id="PTHR38934">
    <property type="entry name" value="HYPHALLY REGULATED CELL WALL PROTEIN 1"/>
    <property type="match status" value="1"/>
</dbReference>
<dbReference type="SMART" id="SM00261">
    <property type="entry name" value="FU"/>
    <property type="match status" value="10"/>
</dbReference>
<dbReference type="PANTHER" id="PTHR38934:SF6">
    <property type="entry name" value="CHROMOSOME UNDETERMINED SCAFFOLD_176, WHOLE GENOME SHOTGUN SEQUENCE"/>
    <property type="match status" value="1"/>
</dbReference>
<proteinExistence type="predicted"/>
<feature type="chain" id="PRO_5035764623" description="Insulin-like growth factor binding protein, N-terminal" evidence="4">
    <location>
        <begin position="16"/>
        <end position="1743"/>
    </location>
</feature>
<protein>
    <recommendedName>
        <fullName evidence="7">Insulin-like growth factor binding protein, N-terminal</fullName>
    </recommendedName>
</protein>
<evidence type="ECO:0000256" key="4">
    <source>
        <dbReference type="SAM" id="SignalP"/>
    </source>
</evidence>
<sequence>MQIFVFIILLQISASQWLPGDSQLITNQIYQEATNDQAYLYTENFIKSGTQYTTANFINCQSPLTSYITLDQHTTKVENIIWLNYQKGQVLSFDLYFHGTWNNQPVTMKIGSFSETIIYTSPTIYQTSGFCDNTPYEVKTFNYQFMNSYSGKMSFESSNINGMVSIRNIFTTQIKCYPSCMTCNGPEHNQCQSCFYDTISNNVCPPCPINQYYVKYLGCRNLCDFDSKLFKNGFCQEYPGNIQYYQVNYFQSTQFQNNQFYFENLKWSIKYDKNHFDTTVCLQFNVGMLFYGIFKYNSGIQRFVNEINQADGSKSIGLKIMILIFGDIPLEGGISIKLNNTYYGSIFRSSSGIQTHNVQIFDVISLEPCLTYSNCYKYELHMFVDIPQYPFLFSSQSNFTDNSAGWGLISISVTAGYCPIFCKKCVVSFECEICDQQFLKYRDGRCIYIHSCVQPYQKKNETHCIDFDDETPYSIFLVKEYIDYANDPTQISKYSILTQSSSPNVNFLKGTSIFYSYWKSYRVFGGPYVWAQAKFQRVHQIENPHHGITIGFYILFGPNFPSSGSFVYTIDFNPSVRITISDVPNPNDDGTKTYKVYQKINHVAGSLKMIWDCQGVNNEPITSYCAVYNYYIAVHQCQPFCLQCINEFSCTIFDDVVEDPNLLKFSQSECQSNQYYNRNEVKCLNCPSSCISCTSPIDCQDCQTSYTLTKLGCVCKQNQYEDSNQCKDCPTLCAQCLSDSYCIECFLTDFREPKNGQCVCMPEYYSVASSSICLQCHVLCKVCNGPSFHDCQICKDIIGIEQVGTTCQCPNQQLYNQLSNSCTDVQLPFSDVCGDGFVTDQEECDDGNDIQFDGCYNCKFQCQESCTKCQLGDCQECAGGWYIDPQTWRCKERCGDLILVGQEQCEDRNQLDNDGCKECRFQCSIDCSSCNQLASICESCQFPGFIPNQYFCENNCGDGFVVVDPSGKFTEICDDIGCNTDCKSCKEGYVLINSICEPICYDSLLVEKEMCEDTFILPYRGCQNCKSKCQLSCLICDTTGKGCLSCEIGYEIFDYICYSICGDQIITIDEECDDGNLIIGDGCHFCQYSCQDSCLNCIKGKCLNCLDNYQLVISTCQQKCDNNIPNPFGQCDYIISSNDGCYQCLQCPENCDFCQNGICVICQNNFELDNIYNQCIQIQFTQFEIQQNCVQLRDNQCLTQSEAFIDLITNQDFVIDRCPQNCKICIFNNCMECQQGYYGKICMSKCGDNIIVSEEECDDGKGWLPNECYNCKLICPDFCKSCIFGICQECQSGFYIDMISNTCNTICGDNILASNEICDDGNNIEFDGCFQCQYQCEIECIDCQFGKCVQCQEKFILSKSKEKCESVQSCEPQDGLYYENNSNSCVNLCGDGIVAGNEECDDSNTIPYDGCNECKFQCNQQCILCEKGICLIESCQLGAILINNSCCGDTILNGDEECDDGNQIDFDGCSNCQFQCNKFCSVCLQGICVECIEEYKLEDNKCIKNEYNVTENQQSKKIDQNQDEICRNNECAFSLRPQMRLVFINQTFNHQYIEINFDQQVQLAALQDEEQLQIFEILIQDLNEQYYNIQLYTILGIGQDLQDVQYVIDIEIYLELQEKPNLQITLIQNVVNFNNQTIIQPQRSILLYIPRIMSQELKSKAISISKTNIAFMISAISISTVSLIFGEASLFIETLSTLQYQSYLKFINLEYPENLYMYFQTSEMYYYKKGRESNQNKWKVCNI</sequence>
<organism evidence="5 6">
    <name type="scientific">Paramecium primaurelia</name>
    <dbReference type="NCBI Taxonomy" id="5886"/>
    <lineage>
        <taxon>Eukaryota</taxon>
        <taxon>Sar</taxon>
        <taxon>Alveolata</taxon>
        <taxon>Ciliophora</taxon>
        <taxon>Intramacronucleata</taxon>
        <taxon>Oligohymenophorea</taxon>
        <taxon>Peniculida</taxon>
        <taxon>Parameciidae</taxon>
        <taxon>Paramecium</taxon>
    </lineage>
</organism>
<evidence type="ECO:0000256" key="2">
    <source>
        <dbReference type="ARBA" id="ARBA00022737"/>
    </source>
</evidence>
<feature type="signal peptide" evidence="4">
    <location>
        <begin position="1"/>
        <end position="15"/>
    </location>
</feature>
<dbReference type="InterPro" id="IPR006212">
    <property type="entry name" value="Furin_repeat"/>
</dbReference>
<gene>
    <name evidence="5" type="ORF">PPRIM_AZ9-3.1.T1200152</name>
</gene>
<dbReference type="Proteomes" id="UP000688137">
    <property type="component" value="Unassembled WGS sequence"/>
</dbReference>
<keyword evidence="2" id="KW-0677">Repeat</keyword>
<dbReference type="InterPro" id="IPR011936">
    <property type="entry name" value="Myxo_disulph_rpt"/>
</dbReference>
<name>A0A8S1PJY9_PARPR</name>
<evidence type="ECO:0000256" key="1">
    <source>
        <dbReference type="ARBA" id="ARBA00022729"/>
    </source>
</evidence>
<dbReference type="Pfam" id="PF13948">
    <property type="entry name" value="DUF4215"/>
    <property type="match status" value="8"/>
</dbReference>
<evidence type="ECO:0008006" key="7">
    <source>
        <dbReference type="Google" id="ProtNLM"/>
    </source>
</evidence>
<keyword evidence="1 4" id="KW-0732">Signal</keyword>
<accession>A0A8S1PJY9</accession>
<evidence type="ECO:0000313" key="6">
    <source>
        <dbReference type="Proteomes" id="UP000688137"/>
    </source>
</evidence>
<reference evidence="5" key="1">
    <citation type="submission" date="2021-01" db="EMBL/GenBank/DDBJ databases">
        <authorList>
            <consortium name="Genoscope - CEA"/>
            <person name="William W."/>
        </authorList>
    </citation>
    <scope>NUCLEOTIDE SEQUENCE</scope>
</reference>
<keyword evidence="3" id="KW-1015">Disulfide bond</keyword>
<dbReference type="NCBIfam" id="TIGR02232">
    <property type="entry name" value="myxo_disulf_rpt"/>
    <property type="match status" value="4"/>
</dbReference>